<name>A0AAE3P217_9BACT</name>
<gene>
    <name evidence="1" type="ORF">P0M35_12400</name>
</gene>
<dbReference type="AlphaFoldDB" id="A0AAE3P217"/>
<dbReference type="RefSeq" id="WP_321536728.1">
    <property type="nucleotide sequence ID" value="NZ_JARGDL010000022.1"/>
</dbReference>
<evidence type="ECO:0000313" key="2">
    <source>
        <dbReference type="Proteomes" id="UP001221302"/>
    </source>
</evidence>
<dbReference type="SUPFAM" id="SSF158446">
    <property type="entry name" value="IVS-encoded protein-like"/>
    <property type="match status" value="1"/>
</dbReference>
<dbReference type="EMBL" id="JARGDL010000022">
    <property type="protein sequence ID" value="MDF1612957.1"/>
    <property type="molecule type" value="Genomic_DNA"/>
</dbReference>
<dbReference type="InterPro" id="IPR036583">
    <property type="entry name" value="23S_rRNA_IVS_sf"/>
</dbReference>
<accession>A0AAE3P217</accession>
<dbReference type="Proteomes" id="UP001221302">
    <property type="component" value="Unassembled WGS sequence"/>
</dbReference>
<dbReference type="Gene3D" id="1.20.1440.60">
    <property type="entry name" value="23S rRNA-intervening sequence"/>
    <property type="match status" value="1"/>
</dbReference>
<reference evidence="1" key="1">
    <citation type="submission" date="2023-03" db="EMBL/GenBank/DDBJ databases">
        <title>Stygiobacter electus gen. nov., sp. nov., facultatively anaerobic thermotolerant bacterium of the class Ignavibacteria from a well of Yessentuki mineral water deposit.</title>
        <authorList>
            <person name="Podosokorskaya O.A."/>
            <person name="Elcheninov A.G."/>
            <person name="Petrova N.F."/>
            <person name="Zavarzina D.G."/>
            <person name="Kublanov I.V."/>
            <person name="Merkel A.Y."/>
        </authorList>
    </citation>
    <scope>NUCLEOTIDE SEQUENCE</scope>
    <source>
        <strain evidence="1">09-Me</strain>
    </source>
</reference>
<comment type="caution">
    <text evidence="1">The sequence shown here is derived from an EMBL/GenBank/DDBJ whole genome shotgun (WGS) entry which is preliminary data.</text>
</comment>
<dbReference type="NCBIfam" id="TIGR02436">
    <property type="entry name" value="four helix bundle protein"/>
    <property type="match status" value="1"/>
</dbReference>
<evidence type="ECO:0000313" key="1">
    <source>
        <dbReference type="EMBL" id="MDF1612957.1"/>
    </source>
</evidence>
<keyword evidence="2" id="KW-1185">Reference proteome</keyword>
<sequence>MNLNSPKEIGEFKQRIYFFTLKLIELIDSLPKDDVSKKINDQLFQSGTSVISKFIEATASATKKDLSNSTIQAIKFANEAKLWLALIRDSKRAKAEKVKWFLEELDEISQILAASIKS</sequence>
<organism evidence="1 2">
    <name type="scientific">Stygiobacter electus</name>
    <dbReference type="NCBI Taxonomy" id="3032292"/>
    <lineage>
        <taxon>Bacteria</taxon>
        <taxon>Pseudomonadati</taxon>
        <taxon>Ignavibacteriota</taxon>
        <taxon>Ignavibacteria</taxon>
        <taxon>Ignavibacteriales</taxon>
        <taxon>Melioribacteraceae</taxon>
        <taxon>Stygiobacter</taxon>
    </lineage>
</organism>
<protein>
    <submittedName>
        <fullName evidence="1">Four helix bundle protein</fullName>
    </submittedName>
</protein>
<dbReference type="Pfam" id="PF05635">
    <property type="entry name" value="23S_rRNA_IVP"/>
    <property type="match status" value="1"/>
</dbReference>
<dbReference type="InterPro" id="IPR012657">
    <property type="entry name" value="23S_rRNA-intervening_sequence"/>
</dbReference>
<proteinExistence type="predicted"/>